<dbReference type="RefSeq" id="WP_377137200.1">
    <property type="nucleotide sequence ID" value="NZ_JBHTIA010000002.1"/>
</dbReference>
<proteinExistence type="predicted"/>
<protein>
    <recommendedName>
        <fullName evidence="3">Alpha-L-rhamnosidase six-hairpin glycosidase domain-containing protein</fullName>
    </recommendedName>
</protein>
<dbReference type="EMBL" id="JBHTIA010000002">
    <property type="protein sequence ID" value="MFD0763279.1"/>
    <property type="molecule type" value="Genomic_DNA"/>
</dbReference>
<organism evidence="1 2">
    <name type="scientific">Mucilaginibacter lutimaris</name>
    <dbReference type="NCBI Taxonomy" id="931629"/>
    <lineage>
        <taxon>Bacteria</taxon>
        <taxon>Pseudomonadati</taxon>
        <taxon>Bacteroidota</taxon>
        <taxon>Sphingobacteriia</taxon>
        <taxon>Sphingobacteriales</taxon>
        <taxon>Sphingobacteriaceae</taxon>
        <taxon>Mucilaginibacter</taxon>
    </lineage>
</organism>
<comment type="caution">
    <text evidence="1">The sequence shown here is derived from an EMBL/GenBank/DDBJ whole genome shotgun (WGS) entry which is preliminary data.</text>
</comment>
<evidence type="ECO:0000313" key="2">
    <source>
        <dbReference type="Proteomes" id="UP001597073"/>
    </source>
</evidence>
<reference evidence="2" key="1">
    <citation type="journal article" date="2019" name="Int. J. Syst. Evol. Microbiol.">
        <title>The Global Catalogue of Microorganisms (GCM) 10K type strain sequencing project: providing services to taxonomists for standard genome sequencing and annotation.</title>
        <authorList>
            <consortium name="The Broad Institute Genomics Platform"/>
            <consortium name="The Broad Institute Genome Sequencing Center for Infectious Disease"/>
            <person name="Wu L."/>
            <person name="Ma J."/>
        </authorList>
    </citation>
    <scope>NUCLEOTIDE SEQUENCE [LARGE SCALE GENOMIC DNA]</scope>
    <source>
        <strain evidence="2">CCUG 60742</strain>
    </source>
</reference>
<evidence type="ECO:0008006" key="3">
    <source>
        <dbReference type="Google" id="ProtNLM"/>
    </source>
</evidence>
<keyword evidence="2" id="KW-1185">Reference proteome</keyword>
<name>A0ABW2ZB73_9SPHI</name>
<gene>
    <name evidence="1" type="ORF">ACFQZI_00340</name>
</gene>
<sequence>MQKQTTIWALSAADKIAKYKGDIHYQYKADAYVFDVRSIDESLCIVSNWNDKTSVAFRTAYAPGGITVDDVKESDAGAIIQVTGNTGTFIVEINFPSTKNTLLHYQVKFTPRGNLNIPYWPKDVLVFKSDGSLADTEGDLFVKQIGIRSGVLYAGVQKPGKGSFLYFQNLTAINEYCIETETSIADTVTGQWPEFGFSLPATKEKPLPEGKEFTIADAFVSFSTQTPADQFEVATAYIDHLAAIYQFIPRPDTNYQPYNEIIHNCIHDLRTNKGCWSQHKGCSYLNAYVCDYATPPEIMVQLAVLLPMWDYWNWSGEDMESSNEIYDNLETFYDEDIHTINRWLPAAQDMLDESEEQKVPYTMDSWYLHHPLLNLGRMALAGNEKGKKLFLNSIDYAIKVAHHFNYKWPVFYNMKTLETLKEETQPGMGGEKDVAGVYAQVMLMAYDLTGEKKYFKEAEKAAQSLVQFGFDIFYQANNVVFSTKAMLRLYKDTKKEVYLNLCHLLIANMLKNVALWECEYGYGKNFPLFFGLFPLNDAPYLAVYEEQECFASIHDLLEMAEGIPLSDNARLLLAEFVKYMINRAAYYCPPMLPKDMLSEEVKTGEIDSKLWIALEDMHDGWEKAGVVGQEVYGAGLCFGIVPRHYVIIPDQPFLVYVNYPTGKKQITGNTLTMQVLGNEAYTCNLRFVRHNQDSKLPEISVMLGNKDDQKNIDNSVLSADSDITIHGNQTIIIKWKSSTKKQKVK</sequence>
<dbReference type="Proteomes" id="UP001597073">
    <property type="component" value="Unassembled WGS sequence"/>
</dbReference>
<accession>A0ABW2ZB73</accession>
<evidence type="ECO:0000313" key="1">
    <source>
        <dbReference type="EMBL" id="MFD0763279.1"/>
    </source>
</evidence>